<accession>A0AB34PZD3</accession>
<organism evidence="2 3">
    <name type="scientific">Candida albicans P78048</name>
    <dbReference type="NCBI Taxonomy" id="1094989"/>
    <lineage>
        <taxon>Eukaryota</taxon>
        <taxon>Fungi</taxon>
        <taxon>Dikarya</taxon>
        <taxon>Ascomycota</taxon>
        <taxon>Saccharomycotina</taxon>
        <taxon>Pichiomycetes</taxon>
        <taxon>Debaryomycetaceae</taxon>
        <taxon>Candida/Lodderomyces clade</taxon>
        <taxon>Candida</taxon>
    </lineage>
</organism>
<name>A0AB34PZD3_CANAX</name>
<feature type="region of interest" description="Disordered" evidence="1">
    <location>
        <begin position="1"/>
        <end position="23"/>
    </location>
</feature>
<evidence type="ECO:0000313" key="2">
    <source>
        <dbReference type="EMBL" id="KGR21478.1"/>
    </source>
</evidence>
<dbReference type="Proteomes" id="UP000030161">
    <property type="component" value="Unassembled WGS sequence"/>
</dbReference>
<gene>
    <name evidence="2" type="ORF">MG3_00481</name>
</gene>
<dbReference type="EMBL" id="AJIX01000003">
    <property type="protein sequence ID" value="KGR21478.1"/>
    <property type="molecule type" value="Genomic_DNA"/>
</dbReference>
<sequence length="479" mass="55907">MGFINPGKSLRKRKSRSNTPLPAKIPKVSPFLSQPQSQYAPAISLITLPVEIIHKIFVYVGPSENYLPLVNKHMYSILRFNGDIQAESICNYPLLKSMVNSYFYFDLNIRINHQCLQMKLKYYNSKLESIQQQYPEYTRSSHYNRIRGNLTISESTLQSFNQNRYALLVDILNFKFVSSQVLYRLRKERETMDQGLPIRSMAEIILLQKSRLKFLRLKFNEMGVNLKRLLSEIDSGSIETSVNFDVESIQRSLLDEPEDDLNPPFQYFEDENLPTEGFSSCTNDKYIKESEGFLHFNEGFETIEDEAPGRSKIPELLFIKSMYSRRHYDTLNYLKSFYKFGTIDGPKAITGLLNVLESPHKYQVLNWSQLGSLVDYVCACNNPQYKFTEAIVSSFRLYAHYKSKDHPLPFDIKVNIADAINMILQMIETLVEHFFAHDHNNEERRQLWIEAMQLKDICLTDLLGEYDDNPDYDILHRFG</sequence>
<evidence type="ECO:0000256" key="1">
    <source>
        <dbReference type="SAM" id="MobiDB-lite"/>
    </source>
</evidence>
<comment type="caution">
    <text evidence="2">The sequence shown here is derived from an EMBL/GenBank/DDBJ whole genome shotgun (WGS) entry which is preliminary data.</text>
</comment>
<protein>
    <recommendedName>
        <fullName evidence="4">F-box domain-containing protein</fullName>
    </recommendedName>
</protein>
<proteinExistence type="predicted"/>
<evidence type="ECO:0008006" key="4">
    <source>
        <dbReference type="Google" id="ProtNLM"/>
    </source>
</evidence>
<reference evidence="2 3" key="1">
    <citation type="submission" date="2013-12" db="EMBL/GenBank/DDBJ databases">
        <title>The Genome Sequence of Candida albicans P78048.</title>
        <authorList>
            <consortium name="The Broad Institute Genome Sequencing Platform"/>
            <consortium name="The Broad Institute Genome Sequencing Center for Infectious Disease"/>
            <person name="Cuomo C."/>
            <person name="Bennett R."/>
            <person name="Hirakawa M."/>
            <person name="Noverr M."/>
            <person name="Mitchell A."/>
            <person name="Young S.K."/>
            <person name="Zeng Q."/>
            <person name="Gargeya S."/>
            <person name="Fitzgerald M."/>
            <person name="Abouelleil A."/>
            <person name="Alvarado L."/>
            <person name="Berlin A.M."/>
            <person name="Chapman S.B."/>
            <person name="Dewar J."/>
            <person name="Goldberg J."/>
            <person name="Griggs A."/>
            <person name="Gujja S."/>
            <person name="Hansen M."/>
            <person name="Howarth C."/>
            <person name="Imamovic A."/>
            <person name="Larimer J."/>
            <person name="McCowan C."/>
            <person name="Murphy C."/>
            <person name="Pearson M."/>
            <person name="Priest M."/>
            <person name="Roberts A."/>
            <person name="Saif S."/>
            <person name="Shea T."/>
            <person name="Sykes S."/>
            <person name="Wortman J."/>
            <person name="Nusbaum C."/>
            <person name="Birren B."/>
        </authorList>
    </citation>
    <scope>NUCLEOTIDE SEQUENCE [LARGE SCALE GENOMIC DNA]</scope>
    <source>
        <strain evidence="2 3">P78048</strain>
    </source>
</reference>
<dbReference type="AlphaFoldDB" id="A0AB34PZD3"/>
<evidence type="ECO:0000313" key="3">
    <source>
        <dbReference type="Proteomes" id="UP000030161"/>
    </source>
</evidence>